<dbReference type="RefSeq" id="WP_272655315.1">
    <property type="nucleotide sequence ID" value="NZ_CP085083.1"/>
</dbReference>
<keyword evidence="2" id="KW-0488">Methylation</keyword>
<evidence type="ECO:0000256" key="1">
    <source>
        <dbReference type="ARBA" id="ARBA00004167"/>
    </source>
</evidence>
<gene>
    <name evidence="7" type="ORF">LF296_01550</name>
</gene>
<evidence type="ECO:0000256" key="2">
    <source>
        <dbReference type="ARBA" id="ARBA00022481"/>
    </source>
</evidence>
<dbReference type="SUPFAM" id="SSF54523">
    <property type="entry name" value="Pili subunits"/>
    <property type="match status" value="1"/>
</dbReference>
<accession>A0AAJ6P5L1</accession>
<dbReference type="GO" id="GO:0016020">
    <property type="term" value="C:membrane"/>
    <property type="evidence" value="ECO:0007669"/>
    <property type="project" value="UniProtKB-SubCell"/>
</dbReference>
<keyword evidence="5 6" id="KW-0472">Membrane</keyword>
<dbReference type="Proteomes" id="UP001199528">
    <property type="component" value="Chromosome"/>
</dbReference>
<dbReference type="EMBL" id="CP085083">
    <property type="protein sequence ID" value="WDZ51516.1"/>
    <property type="molecule type" value="Genomic_DNA"/>
</dbReference>
<evidence type="ECO:0000256" key="3">
    <source>
        <dbReference type="ARBA" id="ARBA00022692"/>
    </source>
</evidence>
<evidence type="ECO:0000313" key="7">
    <source>
        <dbReference type="EMBL" id="WDZ51516.1"/>
    </source>
</evidence>
<organism evidence="7 8">
    <name type="scientific">Acinetobacter vivianii</name>
    <dbReference type="NCBI Taxonomy" id="1776742"/>
    <lineage>
        <taxon>Bacteria</taxon>
        <taxon>Pseudomonadati</taxon>
        <taxon>Pseudomonadota</taxon>
        <taxon>Gammaproteobacteria</taxon>
        <taxon>Moraxellales</taxon>
        <taxon>Moraxellaceae</taxon>
        <taxon>Acinetobacter</taxon>
    </lineage>
</organism>
<feature type="transmembrane region" description="Helical" evidence="6">
    <location>
        <begin position="12"/>
        <end position="35"/>
    </location>
</feature>
<comment type="subcellular location">
    <subcellularLocation>
        <location evidence="1">Membrane</location>
        <topology evidence="1">Single-pass membrane protein</topology>
    </subcellularLocation>
</comment>
<dbReference type="PANTHER" id="PTHR30093">
    <property type="entry name" value="GENERAL SECRETION PATHWAY PROTEIN G"/>
    <property type="match status" value="1"/>
</dbReference>
<evidence type="ECO:0000256" key="5">
    <source>
        <dbReference type="ARBA" id="ARBA00023136"/>
    </source>
</evidence>
<dbReference type="GO" id="GO:0015627">
    <property type="term" value="C:type II protein secretion system complex"/>
    <property type="evidence" value="ECO:0007669"/>
    <property type="project" value="InterPro"/>
</dbReference>
<dbReference type="AlphaFoldDB" id="A0AAJ6P5L1"/>
<dbReference type="KEGG" id="aviv:LF296_01550"/>
<dbReference type="InterPro" id="IPR045584">
    <property type="entry name" value="Pilin-like"/>
</dbReference>
<dbReference type="Pfam" id="PF07963">
    <property type="entry name" value="N_methyl"/>
    <property type="match status" value="1"/>
</dbReference>
<dbReference type="NCBIfam" id="TIGR02532">
    <property type="entry name" value="IV_pilin_GFxxxE"/>
    <property type="match status" value="1"/>
</dbReference>
<dbReference type="PANTHER" id="PTHR30093:SF44">
    <property type="entry name" value="TYPE II SECRETION SYSTEM CORE PROTEIN G"/>
    <property type="match status" value="1"/>
</dbReference>
<proteinExistence type="predicted"/>
<reference evidence="7" key="2">
    <citation type="submission" date="2023-02" db="EMBL/GenBank/DDBJ databases">
        <authorList>
            <person name="Huang Y."/>
            <person name="Zhang Y."/>
            <person name="Zhang T."/>
            <person name="Wang J."/>
        </authorList>
    </citation>
    <scope>NUCLEOTIDE SEQUENCE</scope>
    <source>
        <strain evidence="7">KJ-1</strain>
    </source>
</reference>
<dbReference type="InterPro" id="IPR031982">
    <property type="entry name" value="PilE-like"/>
</dbReference>
<dbReference type="PRINTS" id="PR00813">
    <property type="entry name" value="BCTERIALGSPG"/>
</dbReference>
<dbReference type="Gene3D" id="3.30.700.10">
    <property type="entry name" value="Glycoprotein, Type 4 Pilin"/>
    <property type="match status" value="1"/>
</dbReference>
<keyword evidence="4 6" id="KW-1133">Transmembrane helix</keyword>
<keyword evidence="3 6" id="KW-0812">Transmembrane</keyword>
<name>A0AAJ6P5L1_9GAMM</name>
<evidence type="ECO:0000256" key="6">
    <source>
        <dbReference type="SAM" id="Phobius"/>
    </source>
</evidence>
<dbReference type="GO" id="GO:0015628">
    <property type="term" value="P:protein secretion by the type II secretion system"/>
    <property type="evidence" value="ECO:0007669"/>
    <property type="project" value="InterPro"/>
</dbReference>
<evidence type="ECO:0000256" key="4">
    <source>
        <dbReference type="ARBA" id="ARBA00022989"/>
    </source>
</evidence>
<dbReference type="GO" id="GO:0043683">
    <property type="term" value="P:type IV pilus assembly"/>
    <property type="evidence" value="ECO:0007669"/>
    <property type="project" value="InterPro"/>
</dbReference>
<dbReference type="Pfam" id="PF16732">
    <property type="entry name" value="ComP_DUS"/>
    <property type="match status" value="1"/>
</dbReference>
<sequence>MLNKRFTPSKGFTLVELMIVVVIVAILAAIAIPSYQVYARRAQASQAQQEIQRLATELEKHKSRNFNYINFSTVPNASPATNQVVLPAGATGAAIKYTITVQDGDDPTKTLFANGVNGQSWIIRAQAADAKNWSFVLNSNGLRCKRQDKTIALDCSGSGVESTW</sequence>
<dbReference type="InterPro" id="IPR000983">
    <property type="entry name" value="Bac_GSPG_pilin"/>
</dbReference>
<dbReference type="InterPro" id="IPR012902">
    <property type="entry name" value="N_methyl_site"/>
</dbReference>
<reference evidence="7" key="1">
    <citation type="journal article" date="2022" name="Front Environ Sci">
        <title>Complete genome sequence analysis of a novel alkane-degrading bacterial strain, Acinetobacter vivianii KJ-1, and its diesel degradation ability.</title>
        <authorList>
            <person name="Zhang Y."/>
            <person name="Song F."/>
            <person name="Wang J."/>
            <person name="Zhao Q."/>
            <person name="Zheng L."/>
            <person name="Wang Z."/>
            <person name="Zhang X."/>
            <person name="Gao Y."/>
            <person name="Chen G."/>
            <person name="Huang Y."/>
        </authorList>
    </citation>
    <scope>NUCLEOTIDE SEQUENCE</scope>
    <source>
        <strain evidence="7">KJ-1</strain>
    </source>
</reference>
<dbReference type="PROSITE" id="PS00409">
    <property type="entry name" value="PROKAR_NTER_METHYL"/>
    <property type="match status" value="1"/>
</dbReference>
<evidence type="ECO:0000313" key="8">
    <source>
        <dbReference type="Proteomes" id="UP001199528"/>
    </source>
</evidence>
<protein>
    <submittedName>
        <fullName evidence="7">Type IV pilin protein</fullName>
    </submittedName>
</protein>